<evidence type="ECO:0000313" key="2">
    <source>
        <dbReference type="Proteomes" id="UP001164935"/>
    </source>
</evidence>
<organism evidence="1 2">
    <name type="scientific">Halomonas qinghailakensis</name>
    <dbReference type="NCBI Taxonomy" id="2937790"/>
    <lineage>
        <taxon>Bacteria</taxon>
        <taxon>Pseudomonadati</taxon>
        <taxon>Pseudomonadota</taxon>
        <taxon>Gammaproteobacteria</taxon>
        <taxon>Oceanospirillales</taxon>
        <taxon>Halomonadaceae</taxon>
        <taxon>Halomonas</taxon>
    </lineage>
</organism>
<protein>
    <submittedName>
        <fullName evidence="1">Uncharacterized protein</fullName>
    </submittedName>
</protein>
<dbReference type="AlphaFoldDB" id="A0AA46TSA5"/>
<accession>A0AA46TSA5</accession>
<gene>
    <name evidence="1" type="ORF">M0220_00315</name>
</gene>
<evidence type="ECO:0000313" key="1">
    <source>
        <dbReference type="EMBL" id="UYO74642.1"/>
    </source>
</evidence>
<dbReference type="RefSeq" id="WP_264018355.1">
    <property type="nucleotide sequence ID" value="NZ_CP096973.1"/>
</dbReference>
<dbReference type="KEGG" id="hqn:M0220_00315"/>
<sequence>MNCSELVVLEGNGRFSGYFYEDEYPVEIVEHQKNVEFCGYKDSFIRWGVDLVGMVLTQTNVLEIELSHPSSGIKKLYVYRGAKKPIDYCGLKYSHTLAMKSFSCFLRYVDRYPFNDVEDLHISSFNYD</sequence>
<reference evidence="1" key="1">
    <citation type="submission" date="2022-05" db="EMBL/GenBank/DDBJ databases">
        <title>Complete sequence of a novel PHA-producing Halomonas strain.</title>
        <authorList>
            <person name="Zheng Z."/>
        </authorList>
    </citation>
    <scope>NUCLEOTIDE SEQUENCE</scope>
    <source>
        <strain evidence="1">ZZQ-149</strain>
    </source>
</reference>
<dbReference type="EMBL" id="CP096973">
    <property type="protein sequence ID" value="UYO74642.1"/>
    <property type="molecule type" value="Genomic_DNA"/>
</dbReference>
<dbReference type="Proteomes" id="UP001164935">
    <property type="component" value="Chromosome"/>
</dbReference>
<name>A0AA46TSA5_9GAMM</name>
<proteinExistence type="predicted"/>
<keyword evidence="2" id="KW-1185">Reference proteome</keyword>